<dbReference type="SUPFAM" id="SSF158682">
    <property type="entry name" value="TerB-like"/>
    <property type="match status" value="1"/>
</dbReference>
<gene>
    <name evidence="2" type="ORF">FLA105534_04294</name>
</gene>
<reference evidence="2 3" key="1">
    <citation type="submission" date="2020-02" db="EMBL/GenBank/DDBJ databases">
        <authorList>
            <person name="Criscuolo A."/>
        </authorList>
    </citation>
    <scope>NUCLEOTIDE SEQUENCE [LARGE SCALE GENOMIC DNA]</scope>
    <source>
        <strain evidence="2">CIP105534</strain>
    </source>
</reference>
<dbReference type="CDD" id="cd07176">
    <property type="entry name" value="terB"/>
    <property type="match status" value="1"/>
</dbReference>
<dbReference type="Pfam" id="PF05099">
    <property type="entry name" value="TerB"/>
    <property type="match status" value="1"/>
</dbReference>
<evidence type="ECO:0000259" key="1">
    <source>
        <dbReference type="Pfam" id="PF05099"/>
    </source>
</evidence>
<dbReference type="Proteomes" id="UP000479938">
    <property type="component" value="Unassembled WGS sequence"/>
</dbReference>
<name>A0A6J4GZP8_9FLAO</name>
<protein>
    <recommendedName>
        <fullName evidence="1">Co-chaperone DjlA N-terminal domain-containing protein</fullName>
    </recommendedName>
</protein>
<proteinExistence type="predicted"/>
<evidence type="ECO:0000313" key="2">
    <source>
        <dbReference type="EMBL" id="CAA9202875.1"/>
    </source>
</evidence>
<dbReference type="InterPro" id="IPR029024">
    <property type="entry name" value="TerB-like"/>
</dbReference>
<organism evidence="2 3">
    <name type="scientific">Flavobacterium bizetiae</name>
    <dbReference type="NCBI Taxonomy" id="2704140"/>
    <lineage>
        <taxon>Bacteria</taxon>
        <taxon>Pseudomonadati</taxon>
        <taxon>Bacteroidota</taxon>
        <taxon>Flavobacteriia</taxon>
        <taxon>Flavobacteriales</taxon>
        <taxon>Flavobacteriaceae</taxon>
        <taxon>Flavobacterium</taxon>
    </lineage>
</organism>
<dbReference type="Gene3D" id="1.10.3680.10">
    <property type="entry name" value="TerB-like"/>
    <property type="match status" value="1"/>
</dbReference>
<dbReference type="InterPro" id="IPR007791">
    <property type="entry name" value="DjlA_N"/>
</dbReference>
<accession>A0A6J4GZP8</accession>
<keyword evidence="3" id="KW-1185">Reference proteome</keyword>
<dbReference type="AlphaFoldDB" id="A0A6J4GZP8"/>
<sequence>MAMACDGDIANEEIKEIKNIVANEIYFMGYDFEEQLKITIKNIKVNVKNAINQYLQEIATNGLNEHQEILLIEVLLRIILADEKVEESEIKFLQMVKAKLKIDEQTLTVKFPHHIEFLMDFNNYGLHEEFTNEISI</sequence>
<feature type="domain" description="Co-chaperone DjlA N-terminal" evidence="1">
    <location>
        <begin position="3"/>
        <end position="106"/>
    </location>
</feature>
<evidence type="ECO:0000313" key="3">
    <source>
        <dbReference type="Proteomes" id="UP000479938"/>
    </source>
</evidence>
<dbReference type="EMBL" id="CADCSU010000161">
    <property type="protein sequence ID" value="CAA9202875.1"/>
    <property type="molecule type" value="Genomic_DNA"/>
</dbReference>